<accession>A0A1I2LR49</accession>
<comment type="cofactor">
    <cofactor evidence="15 18">
        <name>Zn(2+)</name>
        <dbReference type="ChEBI" id="CHEBI:29105"/>
    </cofactor>
    <text evidence="15 18">Binds 1 zinc ion.</text>
</comment>
<feature type="binding site" evidence="18">
    <location>
        <position position="75"/>
    </location>
    <ligand>
        <name>Zn(2+)</name>
        <dbReference type="ChEBI" id="CHEBI:29105"/>
        <note>catalytic</note>
    </ligand>
</feature>
<comment type="pathway">
    <text evidence="2 15">Cofactor biosynthesis; riboflavin biosynthesis; 5-amino-6-(D-ribitylamino)uracil from GTP: step 2/4.</text>
</comment>
<dbReference type="InterPro" id="IPR050765">
    <property type="entry name" value="Riboflavin_Biosynth_HTPR"/>
</dbReference>
<evidence type="ECO:0000256" key="14">
    <source>
        <dbReference type="ARBA" id="ARBA00049886"/>
    </source>
</evidence>
<evidence type="ECO:0000256" key="5">
    <source>
        <dbReference type="ARBA" id="ARBA00007417"/>
    </source>
</evidence>
<evidence type="ECO:0000313" key="22">
    <source>
        <dbReference type="Proteomes" id="UP000182135"/>
    </source>
</evidence>
<keyword evidence="7 15" id="KW-0479">Metal-binding</keyword>
<dbReference type="Gene3D" id="3.40.430.10">
    <property type="entry name" value="Dihydrofolate Reductase, subunit A"/>
    <property type="match status" value="1"/>
</dbReference>
<dbReference type="PIRSF" id="PIRSF006769">
    <property type="entry name" value="RibD"/>
    <property type="match status" value="1"/>
</dbReference>
<organism evidence="21 22">
    <name type="scientific">Clostridium cadaveris</name>
    <dbReference type="NCBI Taxonomy" id="1529"/>
    <lineage>
        <taxon>Bacteria</taxon>
        <taxon>Bacillati</taxon>
        <taxon>Bacillota</taxon>
        <taxon>Clostridia</taxon>
        <taxon>Eubacteriales</taxon>
        <taxon>Clostridiaceae</taxon>
        <taxon>Clostridium</taxon>
    </lineage>
</organism>
<evidence type="ECO:0000256" key="2">
    <source>
        <dbReference type="ARBA" id="ARBA00004882"/>
    </source>
</evidence>
<dbReference type="Pfam" id="PF01872">
    <property type="entry name" value="RibD_C"/>
    <property type="match status" value="1"/>
</dbReference>
<feature type="binding site" evidence="17">
    <location>
        <position position="221"/>
    </location>
    <ligand>
        <name>NADP(+)</name>
        <dbReference type="ChEBI" id="CHEBI:58349"/>
    </ligand>
</feature>
<feature type="binding site" evidence="18">
    <location>
        <position position="50"/>
    </location>
    <ligand>
        <name>Zn(2+)</name>
        <dbReference type="ChEBI" id="CHEBI:29105"/>
        <note>catalytic</note>
    </ligand>
</feature>
<feature type="binding site" evidence="17">
    <location>
        <position position="170"/>
    </location>
    <ligand>
        <name>NADP(+)</name>
        <dbReference type="ChEBI" id="CHEBI:58349"/>
    </ligand>
</feature>
<dbReference type="SUPFAM" id="SSF53597">
    <property type="entry name" value="Dihydrofolate reductase-like"/>
    <property type="match status" value="1"/>
</dbReference>
<feature type="binding site" evidence="17">
    <location>
        <position position="196"/>
    </location>
    <ligand>
        <name>NADP(+)</name>
        <dbReference type="ChEBI" id="CHEBI:58349"/>
    </ligand>
</feature>
<dbReference type="FunFam" id="3.40.140.10:FF:000025">
    <property type="entry name" value="Riboflavin biosynthesis protein RibD"/>
    <property type="match status" value="1"/>
</dbReference>
<evidence type="ECO:0000256" key="13">
    <source>
        <dbReference type="ARBA" id="ARBA00049861"/>
    </source>
</evidence>
<dbReference type="PANTHER" id="PTHR38011">
    <property type="entry name" value="DIHYDROFOLATE REDUCTASE FAMILY PROTEIN (AFU_ORTHOLOGUE AFUA_8G06820)"/>
    <property type="match status" value="1"/>
</dbReference>
<dbReference type="InterPro" id="IPR011549">
    <property type="entry name" value="RibD_C"/>
</dbReference>
<dbReference type="PROSITE" id="PS00903">
    <property type="entry name" value="CYT_DCMP_DEAMINASES_1"/>
    <property type="match status" value="1"/>
</dbReference>
<dbReference type="GO" id="GO:0008703">
    <property type="term" value="F:5-amino-6-(5-phosphoribosylamino)uracil reductase activity"/>
    <property type="evidence" value="ECO:0007669"/>
    <property type="project" value="UniProtKB-EC"/>
</dbReference>
<comment type="similarity">
    <text evidence="4 15">In the N-terminal section; belongs to the cytidine and deoxycytidylate deaminase family.</text>
</comment>
<proteinExistence type="inferred from homology"/>
<evidence type="ECO:0000256" key="16">
    <source>
        <dbReference type="PIRSR" id="PIRSR006769-1"/>
    </source>
</evidence>
<keyword evidence="8 15" id="KW-0378">Hydrolase</keyword>
<feature type="binding site" evidence="17">
    <location>
        <begin position="294"/>
        <end position="300"/>
    </location>
    <ligand>
        <name>NADP(+)</name>
        <dbReference type="ChEBI" id="CHEBI:58349"/>
    </ligand>
</feature>
<dbReference type="STRING" id="1529.SAMN04487885_11137"/>
<dbReference type="InterPro" id="IPR002125">
    <property type="entry name" value="CMP_dCMP_dom"/>
</dbReference>
<dbReference type="NCBIfam" id="TIGR00326">
    <property type="entry name" value="eubact_ribD"/>
    <property type="match status" value="1"/>
</dbReference>
<feature type="binding site" evidence="17">
    <location>
        <position position="154"/>
    </location>
    <ligand>
        <name>NADP(+)</name>
        <dbReference type="ChEBI" id="CHEBI:58349"/>
    </ligand>
</feature>
<sequence>MNDEYYMSIALALAEKGCGLVNPNPMVGAVIVKDDQIIGQGYHEKFGGLHAERNAINSCTTSPIDSTLYVTLEPCCHWGKTSPCTEAIIKSGIKKVVIGSKDPNPLVSGKGIQILQENNIEVKENILEPQCNKLNQIFFHYISTKKPFVVMKYAMTMDGKIATVTGKSKWITSDLARLNVHKDRSKYSSIMVGVNTIINDDPLLTCRISSGINPIRIICDTNLRTPLESKVVSTAKDTPTYIATCCYDEEKQKPFIDMGCNLIHINKKHNHVDLNELMIKLGSMGVDSVFLEGGSTLNYSAIECGIVNKIQAYIAPKIFGGSTAATPLSGSGVKTTQEAFTLKDSNITILGDDILIECEVCNRCSQE</sequence>
<evidence type="ECO:0000313" key="23">
    <source>
        <dbReference type="Proteomes" id="UP000246114"/>
    </source>
</evidence>
<dbReference type="EMBL" id="FOOE01000011">
    <property type="protein sequence ID" value="SFF80899.1"/>
    <property type="molecule type" value="Genomic_DNA"/>
</dbReference>
<dbReference type="SUPFAM" id="SSF53927">
    <property type="entry name" value="Cytidine deaminase-like"/>
    <property type="match status" value="1"/>
</dbReference>
<evidence type="ECO:0000256" key="8">
    <source>
        <dbReference type="ARBA" id="ARBA00022801"/>
    </source>
</evidence>
<protein>
    <recommendedName>
        <fullName evidence="15">Riboflavin biosynthesis protein RibD</fullName>
    </recommendedName>
    <domain>
        <recommendedName>
            <fullName evidence="15">Diaminohydroxyphosphoribosylaminopyrimidine deaminase</fullName>
            <shortName evidence="15">DRAP deaminase</shortName>
            <ecNumber evidence="15">3.5.4.26</ecNumber>
        </recommendedName>
        <alternativeName>
            <fullName evidence="15">Riboflavin-specific deaminase</fullName>
        </alternativeName>
    </domain>
    <domain>
        <recommendedName>
            <fullName evidence="15">5-amino-6-(5-phosphoribosylamino)uracil reductase</fullName>
            <ecNumber evidence="15">1.1.1.193</ecNumber>
        </recommendedName>
        <alternativeName>
            <fullName evidence="15">HTP reductase</fullName>
        </alternativeName>
    </domain>
</protein>
<evidence type="ECO:0000256" key="15">
    <source>
        <dbReference type="PIRNR" id="PIRNR006769"/>
    </source>
</evidence>
<keyword evidence="6 15" id="KW-0686">Riboflavin biosynthesis</keyword>
<evidence type="ECO:0000256" key="9">
    <source>
        <dbReference type="ARBA" id="ARBA00022833"/>
    </source>
</evidence>
<dbReference type="GeneID" id="90546322"/>
<dbReference type="InterPro" id="IPR016192">
    <property type="entry name" value="APOBEC/CMP_deaminase_Zn-bd"/>
</dbReference>
<comment type="catalytic activity">
    <reaction evidence="14 15">
        <text>2,5-diamino-6-hydroxy-4-(5-phosphoribosylamino)-pyrimidine + H2O + H(+) = 5-amino-6-(5-phospho-D-ribosylamino)uracil + NH4(+)</text>
        <dbReference type="Rhea" id="RHEA:21868"/>
        <dbReference type="ChEBI" id="CHEBI:15377"/>
        <dbReference type="ChEBI" id="CHEBI:15378"/>
        <dbReference type="ChEBI" id="CHEBI:28938"/>
        <dbReference type="ChEBI" id="CHEBI:58453"/>
        <dbReference type="ChEBI" id="CHEBI:58614"/>
        <dbReference type="EC" id="3.5.4.26"/>
    </reaction>
</comment>
<evidence type="ECO:0000256" key="7">
    <source>
        <dbReference type="ARBA" id="ARBA00022723"/>
    </source>
</evidence>
<feature type="binding site" evidence="17">
    <location>
        <position position="184"/>
    </location>
    <ligand>
        <name>substrate</name>
    </ligand>
</feature>
<dbReference type="InterPro" id="IPR004794">
    <property type="entry name" value="Eubact_RibD"/>
</dbReference>
<feature type="active site" description="Proton donor" evidence="16">
    <location>
        <position position="52"/>
    </location>
</feature>
<dbReference type="GO" id="GO:0009231">
    <property type="term" value="P:riboflavin biosynthetic process"/>
    <property type="evidence" value="ECO:0007669"/>
    <property type="project" value="UniProtKB-UniPathway"/>
</dbReference>
<gene>
    <name evidence="20" type="primary">ribD</name>
    <name evidence="20" type="ORF">DBY38_04955</name>
    <name evidence="21" type="ORF">SAMN04487885_11137</name>
</gene>
<keyword evidence="10 15" id="KW-0521">NADP</keyword>
<evidence type="ECO:0000313" key="20">
    <source>
        <dbReference type="EMBL" id="PWL54236.1"/>
    </source>
</evidence>
<evidence type="ECO:0000256" key="12">
    <source>
        <dbReference type="ARBA" id="ARBA00023268"/>
    </source>
</evidence>
<dbReference type="Proteomes" id="UP000246114">
    <property type="component" value="Unassembled WGS sequence"/>
</dbReference>
<dbReference type="EMBL" id="QAMZ01000025">
    <property type="protein sequence ID" value="PWL54236.1"/>
    <property type="molecule type" value="Genomic_DNA"/>
</dbReference>
<reference evidence="20 23" key="2">
    <citation type="submission" date="2018-03" db="EMBL/GenBank/DDBJ databases">
        <title>The uncultured portion of the human microbiome is neutrally assembled.</title>
        <authorList>
            <person name="Jeraldo P."/>
            <person name="Boardman L."/>
            <person name="White B.A."/>
            <person name="Nelson H."/>
            <person name="Goldenfeld N."/>
            <person name="Chia N."/>
        </authorList>
    </citation>
    <scope>NUCLEOTIDE SEQUENCE [LARGE SCALE GENOMIC DNA]</scope>
    <source>
        <strain evidence="20">CIM:MAG 903</strain>
    </source>
</reference>
<dbReference type="OrthoDB" id="9800865at2"/>
<evidence type="ECO:0000256" key="18">
    <source>
        <dbReference type="PIRSR" id="PIRSR006769-3"/>
    </source>
</evidence>
<reference evidence="21 22" key="1">
    <citation type="submission" date="2016-10" db="EMBL/GenBank/DDBJ databases">
        <authorList>
            <person name="de Groot N.N."/>
        </authorList>
    </citation>
    <scope>NUCLEOTIDE SEQUENCE [LARGE SCALE GENOMIC DNA]</scope>
    <source>
        <strain evidence="21 22">NLAE-zl-G419</strain>
    </source>
</reference>
<dbReference type="UniPathway" id="UPA00275">
    <property type="reaction ID" value="UER00401"/>
</dbReference>
<comment type="similarity">
    <text evidence="5 15">In the C-terminal section; belongs to the HTP reductase family.</text>
</comment>
<dbReference type="InterPro" id="IPR002734">
    <property type="entry name" value="RibDG_C"/>
</dbReference>
<evidence type="ECO:0000256" key="1">
    <source>
        <dbReference type="ARBA" id="ARBA00002151"/>
    </source>
</evidence>
<dbReference type="eggNOG" id="COG0117">
    <property type="taxonomic scope" value="Bacteria"/>
</dbReference>
<comment type="function">
    <text evidence="1 15">Converts 2,5-diamino-6-(ribosylamino)-4(3h)-pyrimidinone 5'-phosphate into 5-amino-6-(ribosylamino)-2,4(1h,3h)-pyrimidinedione 5'-phosphate.</text>
</comment>
<dbReference type="AlphaFoldDB" id="A0A1I2LR49"/>
<feature type="binding site" evidence="17">
    <location>
        <position position="292"/>
    </location>
    <ligand>
        <name>substrate</name>
    </ligand>
</feature>
<keyword evidence="11 15" id="KW-0560">Oxidoreductase</keyword>
<dbReference type="NCBIfam" id="TIGR00227">
    <property type="entry name" value="ribD_Cterm"/>
    <property type="match status" value="1"/>
</dbReference>
<feature type="binding site" evidence="17">
    <location>
        <position position="168"/>
    </location>
    <ligand>
        <name>substrate</name>
    </ligand>
</feature>
<dbReference type="EC" id="3.5.4.26" evidence="15"/>
<dbReference type="RefSeq" id="WP_027638479.1">
    <property type="nucleotide sequence ID" value="NZ_BAAACD010000044.1"/>
</dbReference>
<evidence type="ECO:0000256" key="11">
    <source>
        <dbReference type="ARBA" id="ARBA00023002"/>
    </source>
</evidence>
<dbReference type="Gene3D" id="3.40.140.10">
    <property type="entry name" value="Cytidine Deaminase, domain 2"/>
    <property type="match status" value="1"/>
</dbReference>
<feature type="binding site" evidence="18">
    <location>
        <position position="84"/>
    </location>
    <ligand>
        <name>Zn(2+)</name>
        <dbReference type="ChEBI" id="CHEBI:29105"/>
        <note>catalytic</note>
    </ligand>
</feature>
<dbReference type="GO" id="GO:0008270">
    <property type="term" value="F:zinc ion binding"/>
    <property type="evidence" value="ECO:0007669"/>
    <property type="project" value="InterPro"/>
</dbReference>
<evidence type="ECO:0000313" key="21">
    <source>
        <dbReference type="EMBL" id="SFF80899.1"/>
    </source>
</evidence>
<evidence type="ECO:0000256" key="3">
    <source>
        <dbReference type="ARBA" id="ARBA00004910"/>
    </source>
</evidence>
<evidence type="ECO:0000256" key="4">
    <source>
        <dbReference type="ARBA" id="ARBA00005259"/>
    </source>
</evidence>
<name>A0A1I2LR49_9CLOT</name>
<dbReference type="EC" id="1.1.1.193" evidence="15"/>
<feature type="binding site" evidence="17">
    <location>
        <position position="200"/>
    </location>
    <ligand>
        <name>NADP(+)</name>
        <dbReference type="ChEBI" id="CHEBI:58349"/>
    </ligand>
</feature>
<dbReference type="InterPro" id="IPR024072">
    <property type="entry name" value="DHFR-like_dom_sf"/>
</dbReference>
<dbReference type="eggNOG" id="COG1985">
    <property type="taxonomic scope" value="Bacteria"/>
</dbReference>
<dbReference type="CDD" id="cd01284">
    <property type="entry name" value="Riboflavin_deaminase-reductase"/>
    <property type="match status" value="1"/>
</dbReference>
<keyword evidence="22" id="KW-1185">Reference proteome</keyword>
<dbReference type="Proteomes" id="UP000182135">
    <property type="component" value="Unassembled WGS sequence"/>
</dbReference>
<evidence type="ECO:0000256" key="17">
    <source>
        <dbReference type="PIRSR" id="PIRSR006769-2"/>
    </source>
</evidence>
<dbReference type="InterPro" id="IPR016193">
    <property type="entry name" value="Cytidine_deaminase-like"/>
</dbReference>
<feature type="binding site" evidence="17">
    <location>
        <position position="204"/>
    </location>
    <ligand>
        <name>substrate</name>
    </ligand>
</feature>
<feature type="domain" description="CMP/dCMP-type deaminase" evidence="19">
    <location>
        <begin position="1"/>
        <end position="114"/>
    </location>
</feature>
<keyword evidence="12" id="KW-0511">Multifunctional enzyme</keyword>
<feature type="binding site" evidence="17">
    <location>
        <position position="207"/>
    </location>
    <ligand>
        <name>substrate</name>
    </ligand>
</feature>
<dbReference type="GO" id="GO:0050661">
    <property type="term" value="F:NADP binding"/>
    <property type="evidence" value="ECO:0007669"/>
    <property type="project" value="InterPro"/>
</dbReference>
<keyword evidence="9 15" id="KW-0862">Zinc</keyword>
<comment type="catalytic activity">
    <reaction evidence="13 15">
        <text>5-amino-6-(5-phospho-D-ribitylamino)uracil + NADP(+) = 5-amino-6-(5-phospho-D-ribosylamino)uracil + NADPH + H(+)</text>
        <dbReference type="Rhea" id="RHEA:17845"/>
        <dbReference type="ChEBI" id="CHEBI:15378"/>
        <dbReference type="ChEBI" id="CHEBI:57783"/>
        <dbReference type="ChEBI" id="CHEBI:58349"/>
        <dbReference type="ChEBI" id="CHEBI:58421"/>
        <dbReference type="ChEBI" id="CHEBI:58453"/>
        <dbReference type="EC" id="1.1.1.193"/>
    </reaction>
</comment>
<evidence type="ECO:0000256" key="6">
    <source>
        <dbReference type="ARBA" id="ARBA00022619"/>
    </source>
</evidence>
<evidence type="ECO:0000256" key="10">
    <source>
        <dbReference type="ARBA" id="ARBA00022857"/>
    </source>
</evidence>
<evidence type="ECO:0000259" key="19">
    <source>
        <dbReference type="PROSITE" id="PS51747"/>
    </source>
</evidence>
<dbReference type="Pfam" id="PF00383">
    <property type="entry name" value="dCMP_cyt_deam_1"/>
    <property type="match status" value="1"/>
</dbReference>
<comment type="pathway">
    <text evidence="3 15">Cofactor biosynthesis; riboflavin biosynthesis; 5-amino-6-(D-ribitylamino)uracil from GTP: step 3/4.</text>
</comment>
<dbReference type="GO" id="GO:0008835">
    <property type="term" value="F:diaminohydroxyphosphoribosylaminopyrimidine deaminase activity"/>
    <property type="evidence" value="ECO:0007669"/>
    <property type="project" value="UniProtKB-EC"/>
</dbReference>
<dbReference type="PANTHER" id="PTHR38011:SF7">
    <property type="entry name" value="2,5-DIAMINO-6-RIBOSYLAMINO-4(3H)-PYRIMIDINONE 5'-PHOSPHATE REDUCTASE"/>
    <property type="match status" value="1"/>
</dbReference>
<dbReference type="PROSITE" id="PS51747">
    <property type="entry name" value="CYT_DCMP_DEAMINASES_2"/>
    <property type="match status" value="1"/>
</dbReference>